<dbReference type="InterPro" id="IPR018247">
    <property type="entry name" value="EF_Hand_1_Ca_BS"/>
</dbReference>
<gene>
    <name evidence="3" type="ORF">QIS99_04590</name>
</gene>
<protein>
    <recommendedName>
        <fullName evidence="5">EF-hand domain-containing protein</fullName>
    </recommendedName>
</protein>
<feature type="region of interest" description="Disordered" evidence="1">
    <location>
        <begin position="29"/>
        <end position="54"/>
    </location>
</feature>
<dbReference type="EMBL" id="JASCIR010000002">
    <property type="protein sequence ID" value="MDI3385495.1"/>
    <property type="molecule type" value="Genomic_DNA"/>
</dbReference>
<proteinExistence type="predicted"/>
<organism evidence="3 4">
    <name type="scientific">Streptomyces solicavernae</name>
    <dbReference type="NCBI Taxonomy" id="3043614"/>
    <lineage>
        <taxon>Bacteria</taxon>
        <taxon>Bacillati</taxon>
        <taxon>Actinomycetota</taxon>
        <taxon>Actinomycetes</taxon>
        <taxon>Kitasatosporales</taxon>
        <taxon>Streptomycetaceae</taxon>
        <taxon>Streptomyces</taxon>
    </lineage>
</organism>
<evidence type="ECO:0000256" key="1">
    <source>
        <dbReference type="SAM" id="MobiDB-lite"/>
    </source>
</evidence>
<name>A0ABT6RM97_9ACTN</name>
<keyword evidence="4" id="KW-1185">Reference proteome</keyword>
<sequence>MRHKPSKRTLFAAATAGVIAAATAVASAVAAPESARESARESGSAARPKDDRPVEVEVFAPAEGDVAGAEGKGWFVDLEVSYPGGPDGLRRAGFSGAQLTGPAGHNNVPPLPGTFSPGQDDRLPGLVVLGSTTIDDPDRKFAGPGTNLADLFNVTGISDRSADATRLWDTWIVGDSIMGKDIDTVLTVAVVDDLDDNGVYDDAPDVVKDLNGDGRVDGKDLKALGVASEVEKVRFRLNGAPAA</sequence>
<dbReference type="PROSITE" id="PS00018">
    <property type="entry name" value="EF_HAND_1"/>
    <property type="match status" value="1"/>
</dbReference>
<accession>A0ABT6RM97</accession>
<feature type="chain" id="PRO_5045172234" description="EF-hand domain-containing protein" evidence="2">
    <location>
        <begin position="31"/>
        <end position="243"/>
    </location>
</feature>
<evidence type="ECO:0000313" key="4">
    <source>
        <dbReference type="Proteomes" id="UP001224661"/>
    </source>
</evidence>
<dbReference type="RefSeq" id="WP_282510609.1">
    <property type="nucleotide sequence ID" value="NZ_JASCIR010000002.1"/>
</dbReference>
<reference evidence="3 4" key="1">
    <citation type="submission" date="2023-05" db="EMBL/GenBank/DDBJ databases">
        <title>Draft genome sequence of Streptomyces sp. B-S-A8 isolated from a cave soil in Thailand.</title>
        <authorList>
            <person name="Chamroensaksri N."/>
            <person name="Muangham S."/>
        </authorList>
    </citation>
    <scope>NUCLEOTIDE SEQUENCE [LARGE SCALE GENOMIC DNA]</scope>
    <source>
        <strain evidence="3 4">B-S-A8</strain>
    </source>
</reference>
<keyword evidence="2" id="KW-0732">Signal</keyword>
<dbReference type="Proteomes" id="UP001224661">
    <property type="component" value="Unassembled WGS sequence"/>
</dbReference>
<evidence type="ECO:0000256" key="2">
    <source>
        <dbReference type="SAM" id="SignalP"/>
    </source>
</evidence>
<evidence type="ECO:0008006" key="5">
    <source>
        <dbReference type="Google" id="ProtNLM"/>
    </source>
</evidence>
<comment type="caution">
    <text evidence="3">The sequence shown here is derived from an EMBL/GenBank/DDBJ whole genome shotgun (WGS) entry which is preliminary data.</text>
</comment>
<evidence type="ECO:0000313" key="3">
    <source>
        <dbReference type="EMBL" id="MDI3385495.1"/>
    </source>
</evidence>
<feature type="signal peptide" evidence="2">
    <location>
        <begin position="1"/>
        <end position="30"/>
    </location>
</feature>